<dbReference type="Pfam" id="PF13795">
    <property type="entry name" value="HupE_UreJ_2"/>
    <property type="match status" value="1"/>
</dbReference>
<keyword evidence="2" id="KW-0732">Signal</keyword>
<keyword evidence="1" id="KW-0812">Transmembrane</keyword>
<name>A0A6M4IL82_9BACT</name>
<dbReference type="KEGG" id="ggr:HKW67_03400"/>
<feature type="signal peptide" evidence="2">
    <location>
        <begin position="1"/>
        <end position="26"/>
    </location>
</feature>
<dbReference type="AlphaFoldDB" id="A0A6M4IL82"/>
<proteinExistence type="predicted"/>
<feature type="transmembrane region" description="Helical" evidence="1">
    <location>
        <begin position="205"/>
        <end position="225"/>
    </location>
</feature>
<dbReference type="RefSeq" id="WP_171224056.1">
    <property type="nucleotide sequence ID" value="NZ_CP053085.1"/>
</dbReference>
<keyword evidence="4" id="KW-1185">Reference proteome</keyword>
<evidence type="ECO:0000256" key="2">
    <source>
        <dbReference type="SAM" id="SignalP"/>
    </source>
</evidence>
<feature type="transmembrane region" description="Helical" evidence="1">
    <location>
        <begin position="106"/>
        <end position="122"/>
    </location>
</feature>
<feature type="transmembrane region" description="Helical" evidence="1">
    <location>
        <begin position="50"/>
        <end position="74"/>
    </location>
</feature>
<feature type="transmembrane region" description="Helical" evidence="1">
    <location>
        <begin position="172"/>
        <end position="193"/>
    </location>
</feature>
<feature type="chain" id="PRO_5026658340" evidence="2">
    <location>
        <begin position="27"/>
        <end position="234"/>
    </location>
</feature>
<keyword evidence="1" id="KW-0472">Membrane</keyword>
<accession>A0A6M4IL82</accession>
<evidence type="ECO:0000256" key="1">
    <source>
        <dbReference type="SAM" id="Phobius"/>
    </source>
</evidence>
<keyword evidence="1" id="KW-1133">Transmembrane helix</keyword>
<evidence type="ECO:0000313" key="4">
    <source>
        <dbReference type="Proteomes" id="UP000500938"/>
    </source>
</evidence>
<reference evidence="3 4" key="1">
    <citation type="submission" date="2020-05" db="EMBL/GenBank/DDBJ databases">
        <title>Complete genome sequence of Gemmatimonas greenlandica TET16.</title>
        <authorList>
            <person name="Zeng Y."/>
        </authorList>
    </citation>
    <scope>NUCLEOTIDE SEQUENCE [LARGE SCALE GENOMIC DNA]</scope>
    <source>
        <strain evidence="3 4">TET16</strain>
    </source>
</reference>
<feature type="transmembrane region" description="Helical" evidence="1">
    <location>
        <begin position="81"/>
        <end position="100"/>
    </location>
</feature>
<protein>
    <submittedName>
        <fullName evidence="3">HupE/UreJ family protein</fullName>
    </submittedName>
</protein>
<feature type="transmembrane region" description="Helical" evidence="1">
    <location>
        <begin position="143"/>
        <end position="160"/>
    </location>
</feature>
<sequence>MRSATSMRTRALLLLLAVALPSVAYAHGVTAGDKGYIMETFGTRIVPFMYLGAKHMVTGYDHLLFLVGVIFYLYRLKDIGVYVTLFAVGHSITLIAGVLMGVQVNAFVIDAVIGASVIYKALDNLSVFSRWLRYEPNPRTATVVFGLCHGLGLATKMLDFELGKAGLLENLLAFNVGVEVGQFLALCVILIAMSFWRRSASFVRYATAANVLLLMSGVALVIYQVNGYFTASPT</sequence>
<dbReference type="InterPro" id="IPR032809">
    <property type="entry name" value="Put_HupE_UreJ"/>
</dbReference>
<dbReference type="Proteomes" id="UP000500938">
    <property type="component" value="Chromosome"/>
</dbReference>
<organism evidence="3 4">
    <name type="scientific">Gemmatimonas groenlandica</name>
    <dbReference type="NCBI Taxonomy" id="2732249"/>
    <lineage>
        <taxon>Bacteria</taxon>
        <taxon>Pseudomonadati</taxon>
        <taxon>Gemmatimonadota</taxon>
        <taxon>Gemmatimonadia</taxon>
        <taxon>Gemmatimonadales</taxon>
        <taxon>Gemmatimonadaceae</taxon>
        <taxon>Gemmatimonas</taxon>
    </lineage>
</organism>
<dbReference type="EMBL" id="CP053085">
    <property type="protein sequence ID" value="QJR34628.1"/>
    <property type="molecule type" value="Genomic_DNA"/>
</dbReference>
<gene>
    <name evidence="3" type="ORF">HKW67_03400</name>
</gene>
<evidence type="ECO:0000313" key="3">
    <source>
        <dbReference type="EMBL" id="QJR34628.1"/>
    </source>
</evidence>